<dbReference type="SUPFAM" id="SSF81383">
    <property type="entry name" value="F-box domain"/>
    <property type="match status" value="1"/>
</dbReference>
<reference evidence="2" key="2">
    <citation type="submission" date="2020-09" db="EMBL/GenBank/DDBJ databases">
        <title>Reference genome assembly for Australian Ascochyta lentis isolate Al4.</title>
        <authorList>
            <person name="Lee R.C."/>
            <person name="Farfan-Caceres L.M."/>
            <person name="Debler J.W."/>
            <person name="Williams A.H."/>
            <person name="Henares B.M."/>
        </authorList>
    </citation>
    <scope>NUCLEOTIDE SEQUENCE</scope>
    <source>
        <strain evidence="2">Al4</strain>
    </source>
</reference>
<evidence type="ECO:0000313" key="2">
    <source>
        <dbReference type="EMBL" id="KAF9701316.1"/>
    </source>
</evidence>
<dbReference type="InterPro" id="IPR001810">
    <property type="entry name" value="F-box_dom"/>
</dbReference>
<evidence type="ECO:0000313" key="3">
    <source>
        <dbReference type="Proteomes" id="UP000651452"/>
    </source>
</evidence>
<protein>
    <recommendedName>
        <fullName evidence="1">F-box domain-containing protein</fullName>
    </recommendedName>
</protein>
<name>A0A8H7MHW6_9PLEO</name>
<accession>A0A8H7MHW6</accession>
<keyword evidence="3" id="KW-1185">Reference proteome</keyword>
<dbReference type="AlphaFoldDB" id="A0A8H7MHW6"/>
<proteinExistence type="predicted"/>
<organism evidence="2 3">
    <name type="scientific">Ascochyta lentis</name>
    <dbReference type="NCBI Taxonomy" id="205686"/>
    <lineage>
        <taxon>Eukaryota</taxon>
        <taxon>Fungi</taxon>
        <taxon>Dikarya</taxon>
        <taxon>Ascomycota</taxon>
        <taxon>Pezizomycotina</taxon>
        <taxon>Dothideomycetes</taxon>
        <taxon>Pleosporomycetidae</taxon>
        <taxon>Pleosporales</taxon>
        <taxon>Pleosporineae</taxon>
        <taxon>Didymellaceae</taxon>
        <taxon>Ascochyta</taxon>
    </lineage>
</organism>
<dbReference type="Proteomes" id="UP000651452">
    <property type="component" value="Unassembled WGS sequence"/>
</dbReference>
<evidence type="ECO:0000259" key="1">
    <source>
        <dbReference type="PROSITE" id="PS50181"/>
    </source>
</evidence>
<comment type="caution">
    <text evidence="2">The sequence shown here is derived from an EMBL/GenBank/DDBJ whole genome shotgun (WGS) entry which is preliminary data.</text>
</comment>
<reference evidence="2" key="1">
    <citation type="submission" date="2018-12" db="EMBL/GenBank/DDBJ databases">
        <authorList>
            <person name="Syme R.A."/>
            <person name="Farfan-Caceres L."/>
            <person name="Lichtenzveig J."/>
        </authorList>
    </citation>
    <scope>NUCLEOTIDE SEQUENCE</scope>
    <source>
        <strain evidence="2">Al4</strain>
    </source>
</reference>
<feature type="domain" description="F-box" evidence="1">
    <location>
        <begin position="1"/>
        <end position="46"/>
    </location>
</feature>
<sequence>MAHLLDLPPNLLFHIFGFLSKREHLTLAHTCRATSKEATPCLYRDLKFAATGTGTCARKLALLARTLLERPHLASHVVSVRLSGAQLYWNQCNPWLREGSRGANFGLWGLEDCPILSKAQLIFASNTFYHFVDDDMQQPQTQLRGRCADALVTLVLTRITSLRSLTLCEGFLRYSLFLPQLLKRTDYLFPKLRHVVLGDRSLELDTNILYMDLNLIRPVFYSSTVAEFQCSMSPPWRFHWNDARRPHNHSLTSLTLFRTNISRATLGELLSATPKLKYLFFEHEFVFNAATPHGPPLSPYLGLDELNTALFHVKNTLEECHLILRLGPGSISTTAYPLASVRFPAIQGTLTMLKFMPRLAKAEVPMIMLLGWYPDFAAKLEEVLPHGVADLTLRDDLVRYCPWVAPANAEKKVSRIGEYIKGRAFHAAQLDSLRVRLTSAKRSLGCSVGALNMATTGRGSCTGLVRGKKSETYSWRFEKVPSAPTSPVEVYQAARKDSVFRPMSPLFESSWSEANFF</sequence>
<dbReference type="Pfam" id="PF12937">
    <property type="entry name" value="F-box-like"/>
    <property type="match status" value="1"/>
</dbReference>
<gene>
    <name evidence="2" type="ORF">EKO04_000024</name>
</gene>
<dbReference type="PROSITE" id="PS50181">
    <property type="entry name" value="FBOX"/>
    <property type="match status" value="1"/>
</dbReference>
<dbReference type="OrthoDB" id="3720847at2759"/>
<dbReference type="EMBL" id="RZGK01000002">
    <property type="protein sequence ID" value="KAF9701316.1"/>
    <property type="molecule type" value="Genomic_DNA"/>
</dbReference>
<dbReference type="InterPro" id="IPR036047">
    <property type="entry name" value="F-box-like_dom_sf"/>
</dbReference>